<organism evidence="1 2">
    <name type="scientific">Mycolicibacterium murale</name>
    <dbReference type="NCBI Taxonomy" id="182220"/>
    <lineage>
        <taxon>Bacteria</taxon>
        <taxon>Bacillati</taxon>
        <taxon>Actinomycetota</taxon>
        <taxon>Actinomycetes</taxon>
        <taxon>Mycobacteriales</taxon>
        <taxon>Mycobacteriaceae</taxon>
        <taxon>Mycolicibacterium</taxon>
    </lineage>
</organism>
<dbReference type="Pfam" id="PF13738">
    <property type="entry name" value="Pyr_redox_3"/>
    <property type="match status" value="1"/>
</dbReference>
<name>A0A7I9WQD8_9MYCO</name>
<keyword evidence="1" id="KW-0503">Monooxygenase</keyword>
<dbReference type="PANTHER" id="PTHR42877">
    <property type="entry name" value="L-ORNITHINE N(5)-MONOOXYGENASE-RELATED"/>
    <property type="match status" value="1"/>
</dbReference>
<accession>A0A7I9WQD8</accession>
<comment type="caution">
    <text evidence="1">The sequence shown here is derived from an EMBL/GenBank/DDBJ whole genome shotgun (WGS) entry which is preliminary data.</text>
</comment>
<keyword evidence="2" id="KW-1185">Reference proteome</keyword>
<dbReference type="SUPFAM" id="SSF51905">
    <property type="entry name" value="FAD/NAD(P)-binding domain"/>
    <property type="match status" value="2"/>
</dbReference>
<evidence type="ECO:0000313" key="2">
    <source>
        <dbReference type="Proteomes" id="UP000465241"/>
    </source>
</evidence>
<dbReference type="InterPro" id="IPR036188">
    <property type="entry name" value="FAD/NAD-bd_sf"/>
</dbReference>
<dbReference type="Proteomes" id="UP000465241">
    <property type="component" value="Unassembled WGS sequence"/>
</dbReference>
<dbReference type="Gene3D" id="3.50.50.60">
    <property type="entry name" value="FAD/NAD(P)-binding domain"/>
    <property type="match status" value="3"/>
</dbReference>
<dbReference type="InterPro" id="IPR051209">
    <property type="entry name" value="FAD-bind_Monooxygenase_sf"/>
</dbReference>
<dbReference type="PANTHER" id="PTHR42877:SF4">
    <property type="entry name" value="FAD_NAD(P)-BINDING DOMAIN-CONTAINING PROTEIN-RELATED"/>
    <property type="match status" value="1"/>
</dbReference>
<dbReference type="GO" id="GO:0004497">
    <property type="term" value="F:monooxygenase activity"/>
    <property type="evidence" value="ECO:0007669"/>
    <property type="project" value="UniProtKB-KW"/>
</dbReference>
<dbReference type="AlphaFoldDB" id="A0A7I9WQD8"/>
<dbReference type="RefSeq" id="WP_193489999.1">
    <property type="nucleotide sequence ID" value="NZ_BAAAMC010000017.1"/>
</dbReference>
<dbReference type="EMBL" id="BLKT01000003">
    <property type="protein sequence ID" value="GFG59486.1"/>
    <property type="molecule type" value="Genomic_DNA"/>
</dbReference>
<sequence>MQRNAIVIGAGFGGIGAAIKLKEAGVDVSVLERASRAGGVWRDNDYPGSACDVQSYLYSYSFAQKRDWTRRFARQPEILAYIEDVIDQFGIRGHLRYDAEVVAAAHLDGRWQVRLASGEALVADILVAACGQMSTPDTPALPGLETFGGPVFHSARWRHDLDLTGLDVSVVGTGSSAIQFVPEIARTARSVTVVQRSTGYVLDKVDVETDAPVPLWRHRFDRYKLFLTKEVLSVRVNHWPALLRPVERKYRARLLREVPEPDIRAKLSTRDRFGCKRLLVSDNWFPTVRNPRVNLCIDGVARVAPDAVVTTAGQAIPTDVLIFGTGFRSTDFLHGIAVHGRGGVSLQERWAQGAGAYLGMTVPDFPNFFLIYGPNTNVGHNSILFMIESQLNYLVSALRQLDRHDCTTMEVRADIAERFDREMQRRSGRTVYAQGCRNWFTTPTGRHTQNWPGSAIGYWWRTRRVRSRDYEFATTTATFQRETTRAAH</sequence>
<protein>
    <submittedName>
        <fullName evidence="1">Flavin-binding monooxygenase</fullName>
    </submittedName>
</protein>
<proteinExistence type="predicted"/>
<gene>
    <name evidence="1" type="ORF">MMUR_36220</name>
</gene>
<keyword evidence="1" id="KW-0560">Oxidoreductase</keyword>
<reference evidence="1 2" key="1">
    <citation type="journal article" date="2019" name="Emerg. Microbes Infect.">
        <title>Comprehensive subspecies identification of 175 nontuberculous mycobacteria species based on 7547 genomic profiles.</title>
        <authorList>
            <person name="Matsumoto Y."/>
            <person name="Kinjo T."/>
            <person name="Motooka D."/>
            <person name="Nabeya D."/>
            <person name="Jung N."/>
            <person name="Uechi K."/>
            <person name="Horii T."/>
            <person name="Iida T."/>
            <person name="Fujita J."/>
            <person name="Nakamura S."/>
        </authorList>
    </citation>
    <scope>NUCLEOTIDE SEQUENCE [LARGE SCALE GENOMIC DNA]</scope>
    <source>
        <strain evidence="1 2">JCM 13392</strain>
    </source>
</reference>
<evidence type="ECO:0000313" key="1">
    <source>
        <dbReference type="EMBL" id="GFG59486.1"/>
    </source>
</evidence>
<dbReference type="PRINTS" id="PR00411">
    <property type="entry name" value="PNDRDTASEI"/>
</dbReference>